<keyword evidence="4" id="KW-1185">Reference proteome</keyword>
<feature type="compositionally biased region" description="Pro residues" evidence="1">
    <location>
        <begin position="241"/>
        <end position="254"/>
    </location>
</feature>
<evidence type="ECO:0000313" key="3">
    <source>
        <dbReference type="EMBL" id="MET3730263.1"/>
    </source>
</evidence>
<gene>
    <name evidence="3" type="ORF">ABID52_003904</name>
</gene>
<feature type="compositionally biased region" description="Basic and acidic residues" evidence="1">
    <location>
        <begin position="205"/>
        <end position="223"/>
    </location>
</feature>
<feature type="region of interest" description="Disordered" evidence="1">
    <location>
        <begin position="202"/>
        <end position="254"/>
    </location>
</feature>
<dbReference type="Pfam" id="PF08666">
    <property type="entry name" value="SAF"/>
    <property type="match status" value="1"/>
</dbReference>
<reference evidence="3 4" key="1">
    <citation type="submission" date="2024-06" db="EMBL/GenBank/DDBJ databases">
        <title>Genomic Encyclopedia of Type Strains, Phase IV (KMG-IV): sequencing the most valuable type-strain genomes for metagenomic binning, comparative biology and taxonomic classification.</title>
        <authorList>
            <person name="Goeker M."/>
        </authorList>
    </citation>
    <scope>NUCLEOTIDE SEQUENCE [LARGE SCALE GENOMIC DNA]</scope>
    <source>
        <strain evidence="3 4">DSM 100124</strain>
    </source>
</reference>
<proteinExistence type="predicted"/>
<evidence type="ECO:0000313" key="4">
    <source>
        <dbReference type="Proteomes" id="UP001549097"/>
    </source>
</evidence>
<sequence length="254" mass="28011">MLESKRRAIIFISLSLLLALLAGVIFLQKVKALNNQLGDTTSVYVASAEIPSRALIKPDQVKAIEIPNKYVTDSHITNKKNLINKVSVVPLTPDDIIMKNMLKDVSTLQNQNNRLISMIASEKVRFDQELNDLDRVDIIVSQKVDGQPKTELFMSDVPVAMVARGENKSFKGVALEVPIEDAPKLIHVQNYADSVRILKANVGQGEKKKPQENDQKKETEEKPASTPPAQPTKPAAKPAEKPPAQPAPQPSKKE</sequence>
<accession>A0ABV2LS21</accession>
<dbReference type="Gene3D" id="3.90.1210.10">
    <property type="entry name" value="Antifreeze-like/N-acetylneuraminic acid synthase C-terminal domain"/>
    <property type="match status" value="1"/>
</dbReference>
<feature type="domain" description="SAF" evidence="2">
    <location>
        <begin position="43"/>
        <end position="103"/>
    </location>
</feature>
<dbReference type="InterPro" id="IPR013974">
    <property type="entry name" value="SAF"/>
</dbReference>
<comment type="caution">
    <text evidence="3">The sequence shown here is derived from an EMBL/GenBank/DDBJ whole genome shotgun (WGS) entry which is preliminary data.</text>
</comment>
<protein>
    <submittedName>
        <fullName evidence="3">Pilus assembly protein CpaB</fullName>
    </submittedName>
</protein>
<dbReference type="Proteomes" id="UP001549097">
    <property type="component" value="Unassembled WGS sequence"/>
</dbReference>
<evidence type="ECO:0000256" key="1">
    <source>
        <dbReference type="SAM" id="MobiDB-lite"/>
    </source>
</evidence>
<dbReference type="CDD" id="cd11614">
    <property type="entry name" value="SAF_CpaB_FlgA_like"/>
    <property type="match status" value="1"/>
</dbReference>
<name>A0ABV2LS21_9BACL</name>
<evidence type="ECO:0000259" key="2">
    <source>
        <dbReference type="Pfam" id="PF08666"/>
    </source>
</evidence>
<organism evidence="3 4">
    <name type="scientific">Fictibacillus halophilus</name>
    <dbReference type="NCBI Taxonomy" id="1610490"/>
    <lineage>
        <taxon>Bacteria</taxon>
        <taxon>Bacillati</taxon>
        <taxon>Bacillota</taxon>
        <taxon>Bacilli</taxon>
        <taxon>Bacillales</taxon>
        <taxon>Fictibacillaceae</taxon>
        <taxon>Fictibacillus</taxon>
    </lineage>
</organism>
<dbReference type="EMBL" id="JBEPMP010000004">
    <property type="protein sequence ID" value="MET3730263.1"/>
    <property type="molecule type" value="Genomic_DNA"/>
</dbReference>
<dbReference type="RefSeq" id="WP_198769373.1">
    <property type="nucleotide sequence ID" value="NZ_JAEACF010000004.1"/>
</dbReference>